<feature type="region of interest" description="Disordered" evidence="1">
    <location>
        <begin position="1"/>
        <end position="63"/>
    </location>
</feature>
<evidence type="ECO:0000313" key="3">
    <source>
        <dbReference type="Proteomes" id="UP000061432"/>
    </source>
</evidence>
<gene>
    <name evidence="2" type="ORF">Maq22A_c06005</name>
</gene>
<dbReference type="Proteomes" id="UP000061432">
    <property type="component" value="Chromosome"/>
</dbReference>
<dbReference type="PATRIC" id="fig|270351.10.peg.1141"/>
<name>A0A0C6FCF3_9HYPH</name>
<dbReference type="AlphaFoldDB" id="A0A0C6FCF3"/>
<evidence type="ECO:0000313" key="2">
    <source>
        <dbReference type="EMBL" id="BAQ44562.1"/>
    </source>
</evidence>
<proteinExistence type="predicted"/>
<dbReference type="STRING" id="270351.Maq22A_c06005"/>
<reference evidence="2 3" key="1">
    <citation type="journal article" date="2015" name="Genome Announc.">
        <title>Complete Genome Sequence of Methylobacterium aquaticum Strain 22A, Isolated from Racomitrium japonicum Moss.</title>
        <authorList>
            <person name="Tani A."/>
            <person name="Ogura Y."/>
            <person name="Hayashi T."/>
            <person name="Kimbara K."/>
        </authorList>
    </citation>
    <scope>NUCLEOTIDE SEQUENCE [LARGE SCALE GENOMIC DNA]</scope>
    <source>
        <strain evidence="2 3">MA-22A</strain>
    </source>
</reference>
<organism evidence="2 3">
    <name type="scientific">Methylobacterium aquaticum</name>
    <dbReference type="NCBI Taxonomy" id="270351"/>
    <lineage>
        <taxon>Bacteria</taxon>
        <taxon>Pseudomonadati</taxon>
        <taxon>Pseudomonadota</taxon>
        <taxon>Alphaproteobacteria</taxon>
        <taxon>Hyphomicrobiales</taxon>
        <taxon>Methylobacteriaceae</taxon>
        <taxon>Methylobacterium</taxon>
    </lineage>
</organism>
<dbReference type="EMBL" id="AP014704">
    <property type="protein sequence ID" value="BAQ44562.1"/>
    <property type="molecule type" value="Genomic_DNA"/>
</dbReference>
<accession>A0A0C6FCF3</accession>
<dbReference type="KEGG" id="maqu:Maq22A_c06005"/>
<sequence length="63" mass="6510">MMAKHANAAEIKALPSPRPPRIPGGGAGCAFPTGDPERASGRDPPVPRRGRSVGIGDTPPRAW</sequence>
<protein>
    <submittedName>
        <fullName evidence="2">Uncharacterized protein</fullName>
    </submittedName>
</protein>
<evidence type="ECO:0000256" key="1">
    <source>
        <dbReference type="SAM" id="MobiDB-lite"/>
    </source>
</evidence>
<reference evidence="3" key="2">
    <citation type="submission" date="2015-01" db="EMBL/GenBank/DDBJ databases">
        <title>Complete genome sequence of Methylobacterium aquaticum strain 22A.</title>
        <authorList>
            <person name="Tani A."/>
            <person name="Ogura Y."/>
            <person name="Hayashi T."/>
        </authorList>
    </citation>
    <scope>NUCLEOTIDE SEQUENCE [LARGE SCALE GENOMIC DNA]</scope>
    <source>
        <strain evidence="3">MA-22A</strain>
    </source>
</reference>